<evidence type="ECO:0000256" key="1">
    <source>
        <dbReference type="SAM" id="SignalP"/>
    </source>
</evidence>
<feature type="signal peptide" evidence="1">
    <location>
        <begin position="1"/>
        <end position="20"/>
    </location>
</feature>
<dbReference type="HOGENOM" id="CLU_157254_0_0_5"/>
<geneLocation type="plasmid" evidence="2 3">
    <name>pLPU83d</name>
</geneLocation>
<keyword evidence="1" id="KW-0732">Signal</keyword>
<evidence type="ECO:0008006" key="4">
    <source>
        <dbReference type="Google" id="ProtNLM"/>
    </source>
</evidence>
<gene>
    <name evidence="2" type="ORF">LPU83_pLPU83d_0213</name>
</gene>
<sequence>MICAIALLLVGFAHQAPSFAKDALVPAEFAEYVLPDGTLPVICVAGKAGGMHKHEKAQMHGCEACRIGASVLLPVPQNSGTKLIWTSTFARQVYDTEISLRRTLPPNTGPRAPPRNWACA</sequence>
<dbReference type="Proteomes" id="UP000019443">
    <property type="component" value="Plasmid pLPU83d"/>
</dbReference>
<evidence type="ECO:0000313" key="2">
    <source>
        <dbReference type="EMBL" id="CDM61584.1"/>
    </source>
</evidence>
<dbReference type="RefSeq" id="WP_231052117.1">
    <property type="nucleotide sequence ID" value="NZ_ATTO01000041.1"/>
</dbReference>
<reference evidence="2" key="1">
    <citation type="submission" date="2013-11" db="EMBL/GenBank/DDBJ databases">
        <title>Draft genome sequence of the broad-host-range Rhizobium sp. LPU83 strain, a member of the low-genetic diversity Oregon-like Rhizobium sp. group.</title>
        <authorList>
            <person name="Wibberg D."/>
            <person name="Puehler A."/>
            <person name="Schlueter A."/>
        </authorList>
    </citation>
    <scope>NUCLEOTIDE SEQUENCE [LARGE SCALE GENOMIC DNA]</scope>
    <source>
        <strain evidence="2">LPU83</strain>
        <plasmid evidence="2">pLPU83d</plasmid>
    </source>
</reference>
<dbReference type="KEGG" id="rhl:LPU83_pLPU83d_0213"/>
<keyword evidence="3" id="KW-1185">Reference proteome</keyword>
<evidence type="ECO:0000313" key="3">
    <source>
        <dbReference type="Proteomes" id="UP000019443"/>
    </source>
</evidence>
<protein>
    <recommendedName>
        <fullName evidence="4">Secreted protein</fullName>
    </recommendedName>
</protein>
<dbReference type="EMBL" id="HG916855">
    <property type="protein sequence ID" value="CDM61584.1"/>
    <property type="molecule type" value="Genomic_DNA"/>
</dbReference>
<dbReference type="PATRIC" id="fig|348824.6.peg.5809"/>
<keyword evidence="2" id="KW-0614">Plasmid</keyword>
<proteinExistence type="predicted"/>
<accession>W6RLB2</accession>
<feature type="chain" id="PRO_5004881089" description="Secreted protein" evidence="1">
    <location>
        <begin position="21"/>
        <end position="120"/>
    </location>
</feature>
<dbReference type="AlphaFoldDB" id="W6RLB2"/>
<organism evidence="2 3">
    <name type="scientific">Rhizobium favelukesii</name>
    <dbReference type="NCBI Taxonomy" id="348824"/>
    <lineage>
        <taxon>Bacteria</taxon>
        <taxon>Pseudomonadati</taxon>
        <taxon>Pseudomonadota</taxon>
        <taxon>Alphaproteobacteria</taxon>
        <taxon>Hyphomicrobiales</taxon>
        <taxon>Rhizobiaceae</taxon>
        <taxon>Rhizobium/Agrobacterium group</taxon>
        <taxon>Rhizobium</taxon>
    </lineage>
</organism>
<name>W6RLB2_9HYPH</name>